<reference evidence="11 12" key="1">
    <citation type="submission" date="2018-08" db="EMBL/GenBank/DDBJ databases">
        <title>Genomic Encyclopedia of Type Strains, Phase IV (KMG-IV): sequencing the most valuable type-strain genomes for metagenomic binning, comparative biology and taxonomic classification.</title>
        <authorList>
            <person name="Goeker M."/>
        </authorList>
    </citation>
    <scope>NUCLEOTIDE SEQUENCE [LARGE SCALE GENOMIC DNA]</scope>
    <source>
        <strain evidence="11 12">DSM 26022</strain>
    </source>
</reference>
<feature type="domain" description="MmeI-like DNA-methyltransferase" evidence="10">
    <location>
        <begin position="361"/>
        <end position="623"/>
    </location>
</feature>
<dbReference type="AlphaFoldDB" id="A0A3E0GZW8"/>
<dbReference type="PROSITE" id="PS00092">
    <property type="entry name" value="N6_MTASE"/>
    <property type="match status" value="1"/>
</dbReference>
<dbReference type="GO" id="GO:0032259">
    <property type="term" value="P:methylation"/>
    <property type="evidence" value="ECO:0007669"/>
    <property type="project" value="UniProtKB-KW"/>
</dbReference>
<evidence type="ECO:0000256" key="5">
    <source>
        <dbReference type="SAM" id="MobiDB-lite"/>
    </source>
</evidence>
<dbReference type="InterPro" id="IPR046819">
    <property type="entry name" value="MmeI_hel"/>
</dbReference>
<dbReference type="EMBL" id="QUNR01000006">
    <property type="protein sequence ID" value="REH35875.1"/>
    <property type="molecule type" value="Genomic_DNA"/>
</dbReference>
<dbReference type="EC" id="2.1.1.72" evidence="1"/>
<dbReference type="PANTHER" id="PTHR33841">
    <property type="entry name" value="DNA METHYLTRANSFERASE YEEA-RELATED"/>
    <property type="match status" value="1"/>
</dbReference>
<dbReference type="RefSeq" id="WP_116209075.1">
    <property type="nucleotide sequence ID" value="NZ_QUNR01000006.1"/>
</dbReference>
<dbReference type="PANTHER" id="PTHR33841:SF1">
    <property type="entry name" value="DNA METHYLTRANSFERASE A"/>
    <property type="match status" value="1"/>
</dbReference>
<evidence type="ECO:0000259" key="6">
    <source>
        <dbReference type="Pfam" id="PF20464"/>
    </source>
</evidence>
<dbReference type="InterPro" id="IPR002052">
    <property type="entry name" value="DNA_methylase_N6_adenine_CS"/>
</dbReference>
<dbReference type="Pfam" id="PF20473">
    <property type="entry name" value="MmeI_Mtase"/>
    <property type="match status" value="1"/>
</dbReference>
<dbReference type="Pfam" id="PF20467">
    <property type="entry name" value="MmeI_C"/>
    <property type="match status" value="1"/>
</dbReference>
<dbReference type="Proteomes" id="UP000256774">
    <property type="component" value="Unassembled WGS sequence"/>
</dbReference>
<feature type="region of interest" description="Disordered" evidence="5">
    <location>
        <begin position="937"/>
        <end position="960"/>
    </location>
</feature>
<keyword evidence="3" id="KW-0808">Transferase</keyword>
<dbReference type="InterPro" id="IPR050953">
    <property type="entry name" value="N4_N6_ade-DNA_methylase"/>
</dbReference>
<gene>
    <name evidence="11" type="ORF">DFR26_2208</name>
</gene>
<protein>
    <recommendedName>
        <fullName evidence="1">site-specific DNA-methyltransferase (adenine-specific)</fullName>
        <ecNumber evidence="1">2.1.1.72</ecNumber>
    </recommendedName>
</protein>
<dbReference type="Pfam" id="PF20464">
    <property type="entry name" value="MmeI_N"/>
    <property type="match status" value="1"/>
</dbReference>
<feature type="domain" description="MmeI-like N-terminal" evidence="6">
    <location>
        <begin position="12"/>
        <end position="193"/>
    </location>
</feature>
<feature type="domain" description="MmeI-like C-terminal" evidence="9">
    <location>
        <begin position="853"/>
        <end position="934"/>
    </location>
</feature>
<proteinExistence type="predicted"/>
<evidence type="ECO:0000313" key="11">
    <source>
        <dbReference type="EMBL" id="REH35875.1"/>
    </source>
</evidence>
<evidence type="ECO:0000256" key="4">
    <source>
        <dbReference type="ARBA" id="ARBA00047942"/>
    </source>
</evidence>
<organism evidence="11 12">
    <name type="scientific">Paraperlucidibaca baekdonensis</name>
    <dbReference type="NCBI Taxonomy" id="748120"/>
    <lineage>
        <taxon>Bacteria</taxon>
        <taxon>Pseudomonadati</taxon>
        <taxon>Pseudomonadota</taxon>
        <taxon>Gammaproteobacteria</taxon>
        <taxon>Moraxellales</taxon>
        <taxon>Moraxellaceae</taxon>
        <taxon>Paraperlucidibaca</taxon>
    </lineage>
</organism>
<keyword evidence="2 11" id="KW-0489">Methyltransferase</keyword>
<comment type="caution">
    <text evidence="11">The sequence shown here is derived from an EMBL/GenBank/DDBJ whole genome shotgun (WGS) entry which is preliminary data.</text>
</comment>
<keyword evidence="12" id="KW-1185">Reference proteome</keyword>
<evidence type="ECO:0000259" key="8">
    <source>
        <dbReference type="Pfam" id="PF20466"/>
    </source>
</evidence>
<dbReference type="Pfam" id="PF20466">
    <property type="entry name" value="MmeI_TRD"/>
    <property type="match status" value="1"/>
</dbReference>
<dbReference type="Gene3D" id="3.40.50.150">
    <property type="entry name" value="Vaccinia Virus protein VP39"/>
    <property type="match status" value="1"/>
</dbReference>
<comment type="catalytic activity">
    <reaction evidence="4">
        <text>a 2'-deoxyadenosine in DNA + S-adenosyl-L-methionine = an N(6)-methyl-2'-deoxyadenosine in DNA + S-adenosyl-L-homocysteine + H(+)</text>
        <dbReference type="Rhea" id="RHEA:15197"/>
        <dbReference type="Rhea" id="RHEA-COMP:12418"/>
        <dbReference type="Rhea" id="RHEA-COMP:12419"/>
        <dbReference type="ChEBI" id="CHEBI:15378"/>
        <dbReference type="ChEBI" id="CHEBI:57856"/>
        <dbReference type="ChEBI" id="CHEBI:59789"/>
        <dbReference type="ChEBI" id="CHEBI:90615"/>
        <dbReference type="ChEBI" id="CHEBI:90616"/>
        <dbReference type="EC" id="2.1.1.72"/>
    </reaction>
</comment>
<dbReference type="InterPro" id="IPR029063">
    <property type="entry name" value="SAM-dependent_MTases_sf"/>
</dbReference>
<dbReference type="OrthoDB" id="9782445at2"/>
<dbReference type="GO" id="GO:0009007">
    <property type="term" value="F:site-specific DNA-methyltransferase (adenine-specific) activity"/>
    <property type="evidence" value="ECO:0007669"/>
    <property type="project" value="UniProtKB-EC"/>
</dbReference>
<dbReference type="InterPro" id="IPR046817">
    <property type="entry name" value="MmeI_N"/>
</dbReference>
<dbReference type="InterPro" id="IPR046816">
    <property type="entry name" value="MmeI_Mtase"/>
</dbReference>
<dbReference type="InterPro" id="IPR046820">
    <property type="entry name" value="MmeI_TRD"/>
</dbReference>
<evidence type="ECO:0000259" key="10">
    <source>
        <dbReference type="Pfam" id="PF20473"/>
    </source>
</evidence>
<evidence type="ECO:0000259" key="9">
    <source>
        <dbReference type="Pfam" id="PF20467"/>
    </source>
</evidence>
<dbReference type="GO" id="GO:0003676">
    <property type="term" value="F:nucleic acid binding"/>
    <property type="evidence" value="ECO:0007669"/>
    <property type="project" value="InterPro"/>
</dbReference>
<feature type="domain" description="MmeI-like target recognition" evidence="8">
    <location>
        <begin position="647"/>
        <end position="849"/>
    </location>
</feature>
<feature type="compositionally biased region" description="Basic residues" evidence="5">
    <location>
        <begin position="939"/>
        <end position="949"/>
    </location>
</feature>
<dbReference type="SUPFAM" id="SSF53335">
    <property type="entry name" value="S-adenosyl-L-methionine-dependent methyltransferases"/>
    <property type="match status" value="1"/>
</dbReference>
<accession>A0A3E0GZW8</accession>
<dbReference type="InterPro" id="IPR046818">
    <property type="entry name" value="MmeI_C"/>
</dbReference>
<sequence>MSVISWNEIRKNSIQFSREWSDATDERAEAQSFWNEFFGVYGIKRRSVASFEAPVKSLKDTYHRIDLFWKGKLLAEHKSFGSSLDKAKSQAFNYIQELSSEGRFDEIPRYVVLSDFQNFVLYDLEPENQLELNLVNGVTDRYDSIAFKLEDFHKHIKDFSFLIGQKTHTLREEDLANIEAAELMTKLHDAVEKGNYKGHNLEQLLVRMLFCLFAEDTGIFEIGQFQLYIENHTKVDGSDFGSQLNTLFEILNTPYQERSTYLEEDLADFPYINGGLFSDHLPTAGFSREMRDSVLESCIFDWSKISPAIFGSLFQGIMDSKDRREIGAHYTSEKDILKIIKPLFLDKLHEEFSRIRSDRSGRRNNRLLEFQKKLSKLVFLDPACGCGNFLVIAYRELRILEHDILNEIYQFKENTAELNLGEQSKLSLVDVDQFYGIEIGEWPSKIAETALWLTDHQMNIALSLATGNTYQRIPLHKSPHIMCSNALQVNWSELLPATKCSYILGNPPFVGKRYQSQEQKKEMLAVFGKIKGLGNLDYVTAWYFKALEYVGDHPIECAFVSTNSICQGEQVGILWSVLYSKFKCRVNFAHRTFLWQSDAKGKAHVHVVIIGFSKVDRDEKFIYEYSDIRSDPIEIKAENINPYLVDAPDIWLENRSKPISNVPELSFGNMPNDGGNLILTRDEKDDLVTKYPGISNLIREFVGSDEFINGWSRYCFWLKDINPSIYRGNIEIRERIKSVKEKRLSSSRSQTRELASYPTIFGEIRQPDTRYLAIPKTSSENRDYVPIGFLDSSVIASTELFMLPKAGEYEFGILTSEMHMAWLRAVCGRLKSDYRYSAKLVYNNFPWPDQITENQRKRVVEASRIVMEKRKELLGGIASFATIYDPMYMPGDLLKAHKELDLAVDKCYRSTKFNSEREKVEFLFKEYQSITAPIMNTIKPKRSRSPNKSKHTDSKNAAGV</sequence>
<name>A0A3E0GZW8_9GAMM</name>
<evidence type="ECO:0000259" key="7">
    <source>
        <dbReference type="Pfam" id="PF20465"/>
    </source>
</evidence>
<evidence type="ECO:0000256" key="1">
    <source>
        <dbReference type="ARBA" id="ARBA00011900"/>
    </source>
</evidence>
<dbReference type="Pfam" id="PF20465">
    <property type="entry name" value="MmeI_hel"/>
    <property type="match status" value="1"/>
</dbReference>
<evidence type="ECO:0000256" key="3">
    <source>
        <dbReference type="ARBA" id="ARBA00022679"/>
    </source>
</evidence>
<evidence type="ECO:0000313" key="12">
    <source>
        <dbReference type="Proteomes" id="UP000256774"/>
    </source>
</evidence>
<evidence type="ECO:0000256" key="2">
    <source>
        <dbReference type="ARBA" id="ARBA00022603"/>
    </source>
</evidence>
<feature type="domain" description="MmeI-like helicase spacer" evidence="7">
    <location>
        <begin position="199"/>
        <end position="277"/>
    </location>
</feature>